<comment type="subcellular location">
    <subcellularLocation>
        <location evidence="1">Nucleus</location>
    </subcellularLocation>
</comment>
<sequence>MAPEVYTQLSNQEKIDLRRIRGQLSCAECRRLKLKCDKHIPCASCVRRGCESICPTGTLSNGSGKKFVGLNDLPTARNTKQQKNRLVISDTGTLHQKVEEMGQRIQELEEALRDFQASTSKEPHPLLRQELLVIKYPSGMSLPSAQNPDNTSMELSDALGTLTIGDHGDVKYFGHSAGTESLFLASSSLEAGAEMQSSSLDNCVRVVHRLSPNFPFNLSSGWDVEQSLEILYGLLPPKLRAWSLCETFQEHGNVGSLIIDRSEVVAELLTPIYRYLGDGKQHRQGKPPPLSCHKLAVLFLVFALGALVDLTLPPYNTEADNYFDLGCAALNLHHIFKSPEMATVQAVLLMATYLSHGGRRYTMDGAWTLYSLAAKLAQSLGLHRESSQWTMDTKTLNKRRKLFWEVFYVDTFMSLTLGRPPSIRLSYVDCQFPIDDEETLDNDGNRLPGHNRYRYNFTKEIVAKVVELVLGAKPPSYQIILELDKEFRQMRLPRHMKKNRKLDELSTPADYMRGQFLSRLRGITGLYIHRPFFVQAILGHPADPLCSPFAASYLAAYRCASGIIQSHVKHFAKFPLLLMRWWAIWSSLFSSAIIVGTIATRAPPSPLASKAFADLGLVVDLFEKGALHSVRARNGLTILRPLRDKAVSIFSQRQDPSASGFPDDSNDESNAAADLELEIFGGHTKVIVSKMLSQRRTFKFAAEPPTSTTGSTLDPGSMPDESLVDYMISHIGDYTLYQPDDVSSTTYTSNVFSPIPTTYNDPLQDTTSFENMDFSVYPPPPFFQQQQVDPTWNPTMSSFLSTNPDITNDSPLMQLLDIMPPFDNTQTDARMSDESNEWSSFMPDPPTIDVPTPNMYDM</sequence>
<evidence type="ECO:0000313" key="7">
    <source>
        <dbReference type="EMBL" id="SJK97552.1"/>
    </source>
</evidence>
<feature type="domain" description="4Fe-4S ferredoxin-type" evidence="6">
    <location>
        <begin position="32"/>
        <end position="64"/>
    </location>
</feature>
<feature type="domain" description="Zn(2)-C6 fungal-type" evidence="5">
    <location>
        <begin position="25"/>
        <end position="54"/>
    </location>
</feature>
<dbReference type="SUPFAM" id="SSF57701">
    <property type="entry name" value="Zn2/Cys6 DNA-binding domain"/>
    <property type="match status" value="1"/>
</dbReference>
<keyword evidence="2" id="KW-0479">Metal-binding</keyword>
<feature type="region of interest" description="Disordered" evidence="4">
    <location>
        <begin position="835"/>
        <end position="858"/>
    </location>
</feature>
<dbReference type="Gene3D" id="4.10.240.10">
    <property type="entry name" value="Zn(2)-C6 fungal-type DNA-binding domain"/>
    <property type="match status" value="1"/>
</dbReference>
<dbReference type="InterPro" id="IPR007219">
    <property type="entry name" value="XnlR_reg_dom"/>
</dbReference>
<evidence type="ECO:0000256" key="3">
    <source>
        <dbReference type="ARBA" id="ARBA00023242"/>
    </source>
</evidence>
<keyword evidence="8" id="KW-1185">Reference proteome</keyword>
<dbReference type="InterPro" id="IPR050613">
    <property type="entry name" value="Sec_Metabolite_Reg"/>
</dbReference>
<dbReference type="PANTHER" id="PTHR31001:SF56">
    <property type="entry name" value="ZN(2)-C6 FUNGAL-TYPE DOMAIN-CONTAINING PROTEIN"/>
    <property type="match status" value="1"/>
</dbReference>
<dbReference type="Proteomes" id="UP000219338">
    <property type="component" value="Unassembled WGS sequence"/>
</dbReference>
<protein>
    <recommendedName>
        <fullName evidence="9">Zn(2)-C6 fungal-type domain-containing protein</fullName>
    </recommendedName>
</protein>
<dbReference type="STRING" id="47428.A0A284QM55"/>
<evidence type="ECO:0000256" key="1">
    <source>
        <dbReference type="ARBA" id="ARBA00004123"/>
    </source>
</evidence>
<dbReference type="OMA" id="HRESSQW"/>
<dbReference type="GO" id="GO:0006351">
    <property type="term" value="P:DNA-templated transcription"/>
    <property type="evidence" value="ECO:0007669"/>
    <property type="project" value="InterPro"/>
</dbReference>
<dbReference type="GO" id="GO:0003677">
    <property type="term" value="F:DNA binding"/>
    <property type="evidence" value="ECO:0007669"/>
    <property type="project" value="InterPro"/>
</dbReference>
<accession>A0A284QM55</accession>
<dbReference type="GO" id="GO:0005634">
    <property type="term" value="C:nucleus"/>
    <property type="evidence" value="ECO:0007669"/>
    <property type="project" value="UniProtKB-SubCell"/>
</dbReference>
<evidence type="ECO:0008006" key="9">
    <source>
        <dbReference type="Google" id="ProtNLM"/>
    </source>
</evidence>
<dbReference type="PROSITE" id="PS00463">
    <property type="entry name" value="ZN2_CY6_FUNGAL_1"/>
    <property type="match status" value="1"/>
</dbReference>
<dbReference type="Pfam" id="PF00172">
    <property type="entry name" value="Zn_clus"/>
    <property type="match status" value="1"/>
</dbReference>
<dbReference type="CDD" id="cd12148">
    <property type="entry name" value="fungal_TF_MHR"/>
    <property type="match status" value="1"/>
</dbReference>
<dbReference type="EMBL" id="FUEG01000001">
    <property type="protein sequence ID" value="SJK97552.1"/>
    <property type="molecule type" value="Genomic_DNA"/>
</dbReference>
<dbReference type="InterPro" id="IPR017896">
    <property type="entry name" value="4Fe4S_Fe-S-bd"/>
</dbReference>
<dbReference type="GO" id="GO:0000981">
    <property type="term" value="F:DNA-binding transcription factor activity, RNA polymerase II-specific"/>
    <property type="evidence" value="ECO:0007669"/>
    <property type="project" value="InterPro"/>
</dbReference>
<dbReference type="OrthoDB" id="424974at2759"/>
<dbReference type="PANTHER" id="PTHR31001">
    <property type="entry name" value="UNCHARACTERIZED TRANSCRIPTIONAL REGULATORY PROTEIN"/>
    <property type="match status" value="1"/>
</dbReference>
<dbReference type="PROSITE" id="PS51379">
    <property type="entry name" value="4FE4S_FER_2"/>
    <property type="match status" value="1"/>
</dbReference>
<keyword evidence="3" id="KW-0539">Nucleus</keyword>
<proteinExistence type="predicted"/>
<dbReference type="CDD" id="cd00067">
    <property type="entry name" value="GAL4"/>
    <property type="match status" value="1"/>
</dbReference>
<dbReference type="Pfam" id="PF04082">
    <property type="entry name" value="Fungal_trans"/>
    <property type="match status" value="1"/>
</dbReference>
<dbReference type="InterPro" id="IPR001138">
    <property type="entry name" value="Zn2Cys6_DnaBD"/>
</dbReference>
<name>A0A284QM55_ARMOS</name>
<dbReference type="GO" id="GO:0008270">
    <property type="term" value="F:zinc ion binding"/>
    <property type="evidence" value="ECO:0007669"/>
    <property type="project" value="InterPro"/>
</dbReference>
<evidence type="ECO:0000256" key="4">
    <source>
        <dbReference type="SAM" id="MobiDB-lite"/>
    </source>
</evidence>
<evidence type="ECO:0000256" key="2">
    <source>
        <dbReference type="ARBA" id="ARBA00022723"/>
    </source>
</evidence>
<evidence type="ECO:0000259" key="5">
    <source>
        <dbReference type="PROSITE" id="PS50048"/>
    </source>
</evidence>
<reference evidence="8" key="1">
    <citation type="journal article" date="2017" name="Nat. Ecol. Evol.">
        <title>Genome expansion and lineage-specific genetic innovations in the forest pathogenic fungi Armillaria.</title>
        <authorList>
            <person name="Sipos G."/>
            <person name="Prasanna A.N."/>
            <person name="Walter M.C."/>
            <person name="O'Connor E."/>
            <person name="Balint B."/>
            <person name="Krizsan K."/>
            <person name="Kiss B."/>
            <person name="Hess J."/>
            <person name="Varga T."/>
            <person name="Slot J."/>
            <person name="Riley R."/>
            <person name="Boka B."/>
            <person name="Rigling D."/>
            <person name="Barry K."/>
            <person name="Lee J."/>
            <person name="Mihaltcheva S."/>
            <person name="LaButti K."/>
            <person name="Lipzen A."/>
            <person name="Waldron R."/>
            <person name="Moloney N.M."/>
            <person name="Sperisen C."/>
            <person name="Kredics L."/>
            <person name="Vagvoelgyi C."/>
            <person name="Patrignani A."/>
            <person name="Fitzpatrick D."/>
            <person name="Nagy I."/>
            <person name="Doyle S."/>
            <person name="Anderson J.B."/>
            <person name="Grigoriev I.V."/>
            <person name="Gueldener U."/>
            <person name="Muensterkoetter M."/>
            <person name="Nagy L.G."/>
        </authorList>
    </citation>
    <scope>NUCLEOTIDE SEQUENCE [LARGE SCALE GENOMIC DNA]</scope>
    <source>
        <strain evidence="8">C18/9</strain>
    </source>
</reference>
<organism evidence="7 8">
    <name type="scientific">Armillaria ostoyae</name>
    <name type="common">Armillaria root rot fungus</name>
    <dbReference type="NCBI Taxonomy" id="47428"/>
    <lineage>
        <taxon>Eukaryota</taxon>
        <taxon>Fungi</taxon>
        <taxon>Dikarya</taxon>
        <taxon>Basidiomycota</taxon>
        <taxon>Agaricomycotina</taxon>
        <taxon>Agaricomycetes</taxon>
        <taxon>Agaricomycetidae</taxon>
        <taxon>Agaricales</taxon>
        <taxon>Marasmiineae</taxon>
        <taxon>Physalacriaceae</taxon>
        <taxon>Armillaria</taxon>
    </lineage>
</organism>
<dbReference type="PROSITE" id="PS50048">
    <property type="entry name" value="ZN2_CY6_FUNGAL_2"/>
    <property type="match status" value="1"/>
</dbReference>
<dbReference type="AlphaFoldDB" id="A0A284QM55"/>
<evidence type="ECO:0000313" key="8">
    <source>
        <dbReference type="Proteomes" id="UP000219338"/>
    </source>
</evidence>
<gene>
    <name evidence="7" type="ORF">ARMOST_00804</name>
</gene>
<dbReference type="SMART" id="SM00066">
    <property type="entry name" value="GAL4"/>
    <property type="match status" value="1"/>
</dbReference>
<dbReference type="SMART" id="SM00906">
    <property type="entry name" value="Fungal_trans"/>
    <property type="match status" value="1"/>
</dbReference>
<evidence type="ECO:0000259" key="6">
    <source>
        <dbReference type="PROSITE" id="PS51379"/>
    </source>
</evidence>
<dbReference type="InterPro" id="IPR036864">
    <property type="entry name" value="Zn2-C6_fun-type_DNA-bd_sf"/>
</dbReference>